<evidence type="ECO:0000313" key="3">
    <source>
        <dbReference type="EMBL" id="AQZ52560.1"/>
    </source>
</evidence>
<dbReference type="Gene3D" id="3.50.50.60">
    <property type="entry name" value="FAD/NAD(P)-binding domain"/>
    <property type="match status" value="1"/>
</dbReference>
<dbReference type="AlphaFoldDB" id="A0A1U9Z4K8"/>
<dbReference type="KEGG" id="mmed:Mame_03250"/>
<dbReference type="SUPFAM" id="SSF51905">
    <property type="entry name" value="FAD/NAD(P)-binding domain"/>
    <property type="match status" value="1"/>
</dbReference>
<organism evidence="3 4">
    <name type="scientific">Martelella mediterranea DSM 17316</name>
    <dbReference type="NCBI Taxonomy" id="1122214"/>
    <lineage>
        <taxon>Bacteria</taxon>
        <taxon>Pseudomonadati</taxon>
        <taxon>Pseudomonadota</taxon>
        <taxon>Alphaproteobacteria</taxon>
        <taxon>Hyphomicrobiales</taxon>
        <taxon>Aurantimonadaceae</taxon>
        <taxon>Martelella</taxon>
    </lineage>
</organism>
<sequence length="432" mass="46063">MQLPSLPASLWRQDRSLRPRDFPALGSDVSCDVAIIGGGYCGLHAALAFAEKGLSVVVLEAGSVGLGGSGRNGGVVSAKFRRGFADLAAAHGMDVARRMHAIANASVAHLIETIERYAIADTGFRRVGALKCAHSVKAFEHARHEAEWLTRNLGERGLHVLDRADVRDETGCDSFVGGVLQDGAGTIQPLAYLQGLWRAAGARGVQVYADTPALDVAESGSGVVVSTADARVVARQAVLATNAYSGLTGVDRAVARSIVPFRSAMIATARLPADLDARLLKNERSYTETRRMMRWFRKVDGRIVFGGRGALGHVEAPAAFSRLEKAMHLIFPELRGIGIDYRWSGHVALSFDGLPMAGMLSPRIGYAAGFNGAGVAMSGYVGDQLANMMMKQPHELALIARGSIPKVPFYPLRSAGVRGVTFFYEMMDAAGL</sequence>
<dbReference type="eggNOG" id="COG0665">
    <property type="taxonomic scope" value="Bacteria"/>
</dbReference>
<accession>A0A1U9Z4K8</accession>
<dbReference type="PANTHER" id="PTHR13847">
    <property type="entry name" value="SARCOSINE DEHYDROGENASE-RELATED"/>
    <property type="match status" value="1"/>
</dbReference>
<dbReference type="PANTHER" id="PTHR13847:SF281">
    <property type="entry name" value="FAD DEPENDENT OXIDOREDUCTASE DOMAIN-CONTAINING PROTEIN"/>
    <property type="match status" value="1"/>
</dbReference>
<dbReference type="EC" id="1.4.3.-" evidence="3"/>
<dbReference type="InterPro" id="IPR006076">
    <property type="entry name" value="FAD-dep_OxRdtase"/>
</dbReference>
<dbReference type="STRING" id="1122214.Mame_03250"/>
<name>A0A1U9Z4K8_9HYPH</name>
<protein>
    <submittedName>
        <fullName evidence="3">Gamma-glutamylputrescine oxidoreductase</fullName>
        <ecNumber evidence="3">1.4.3.-</ecNumber>
    </submittedName>
</protein>
<dbReference type="OrthoDB" id="9814969at2"/>
<keyword evidence="1 3" id="KW-0560">Oxidoreductase</keyword>
<dbReference type="GO" id="GO:0005737">
    <property type="term" value="C:cytoplasm"/>
    <property type="evidence" value="ECO:0007669"/>
    <property type="project" value="TreeGrafter"/>
</dbReference>
<feature type="domain" description="FAD dependent oxidoreductase" evidence="2">
    <location>
        <begin position="32"/>
        <end position="387"/>
    </location>
</feature>
<dbReference type="RefSeq" id="WP_018064238.1">
    <property type="nucleotide sequence ID" value="NZ_AQWH01000006.1"/>
</dbReference>
<reference evidence="3 4" key="1">
    <citation type="submission" date="2017-03" db="EMBL/GenBank/DDBJ databases">
        <title>Foreign affairs: Plasmid Transfer between Roseobacters and Rhizobia.</title>
        <authorList>
            <person name="Bartling P."/>
            <person name="Bunk B."/>
            <person name="Overmann J."/>
            <person name="Brinkmann H."/>
            <person name="Petersen J."/>
        </authorList>
    </citation>
    <scope>NUCLEOTIDE SEQUENCE [LARGE SCALE GENOMIC DNA]</scope>
    <source>
        <strain evidence="3 4">MACL11</strain>
    </source>
</reference>
<dbReference type="Gene3D" id="3.30.9.10">
    <property type="entry name" value="D-Amino Acid Oxidase, subunit A, domain 2"/>
    <property type="match status" value="1"/>
</dbReference>
<evidence type="ECO:0000259" key="2">
    <source>
        <dbReference type="Pfam" id="PF01266"/>
    </source>
</evidence>
<proteinExistence type="predicted"/>
<dbReference type="GO" id="GO:0016491">
    <property type="term" value="F:oxidoreductase activity"/>
    <property type="evidence" value="ECO:0007669"/>
    <property type="project" value="UniProtKB-KW"/>
</dbReference>
<evidence type="ECO:0000313" key="4">
    <source>
        <dbReference type="Proteomes" id="UP000191135"/>
    </source>
</evidence>
<dbReference type="Proteomes" id="UP000191135">
    <property type="component" value="Chromosome"/>
</dbReference>
<dbReference type="InterPro" id="IPR036188">
    <property type="entry name" value="FAD/NAD-bd_sf"/>
</dbReference>
<evidence type="ECO:0000256" key="1">
    <source>
        <dbReference type="ARBA" id="ARBA00023002"/>
    </source>
</evidence>
<dbReference type="Pfam" id="PF01266">
    <property type="entry name" value="DAO"/>
    <property type="match status" value="1"/>
</dbReference>
<keyword evidence="4" id="KW-1185">Reference proteome</keyword>
<gene>
    <name evidence="3" type="primary">puuB_2</name>
    <name evidence="3" type="ORF">Mame_03250</name>
</gene>
<dbReference type="EMBL" id="CP020330">
    <property type="protein sequence ID" value="AQZ52560.1"/>
    <property type="molecule type" value="Genomic_DNA"/>
</dbReference>